<evidence type="ECO:0000256" key="2">
    <source>
        <dbReference type="ARBA" id="ARBA00023157"/>
    </source>
</evidence>
<evidence type="ECO:0000313" key="7">
    <source>
        <dbReference type="Proteomes" id="UP001152320"/>
    </source>
</evidence>
<evidence type="ECO:0000256" key="4">
    <source>
        <dbReference type="SAM" id="SignalP"/>
    </source>
</evidence>
<keyword evidence="2" id="KW-1015">Disulfide bond</keyword>
<feature type="chain" id="PRO_5040347852" evidence="4">
    <location>
        <begin position="26"/>
        <end position="414"/>
    </location>
</feature>
<name>A0A9Q0YQ14_HOLLE</name>
<comment type="caution">
    <text evidence="3">Lacks conserved residue(s) required for the propagation of feature annotation.</text>
</comment>
<evidence type="ECO:0000256" key="1">
    <source>
        <dbReference type="ARBA" id="ARBA00022737"/>
    </source>
</evidence>
<dbReference type="CDD" id="cd00041">
    <property type="entry name" value="CUB"/>
    <property type="match status" value="2"/>
</dbReference>
<dbReference type="Proteomes" id="UP001152320">
    <property type="component" value="Chromosome 17"/>
</dbReference>
<dbReference type="InterPro" id="IPR000859">
    <property type="entry name" value="CUB_dom"/>
</dbReference>
<dbReference type="Gene3D" id="2.60.120.290">
    <property type="entry name" value="Spermadhesin, CUB domain"/>
    <property type="match status" value="2"/>
</dbReference>
<dbReference type="OrthoDB" id="10009301at2759"/>
<feature type="domain" description="CUB" evidence="5">
    <location>
        <begin position="184"/>
        <end position="298"/>
    </location>
</feature>
<keyword evidence="4" id="KW-0732">Signal</keyword>
<dbReference type="Pfam" id="PF00431">
    <property type="entry name" value="CUB"/>
    <property type="match status" value="2"/>
</dbReference>
<dbReference type="PROSITE" id="PS01180">
    <property type="entry name" value="CUB"/>
    <property type="match status" value="2"/>
</dbReference>
<comment type="caution">
    <text evidence="6">The sequence shown here is derived from an EMBL/GenBank/DDBJ whole genome shotgun (WGS) entry which is preliminary data.</text>
</comment>
<keyword evidence="7" id="KW-1185">Reference proteome</keyword>
<organism evidence="6 7">
    <name type="scientific">Holothuria leucospilota</name>
    <name type="common">Black long sea cucumber</name>
    <name type="synonym">Mertensiothuria leucospilota</name>
    <dbReference type="NCBI Taxonomy" id="206669"/>
    <lineage>
        <taxon>Eukaryota</taxon>
        <taxon>Metazoa</taxon>
        <taxon>Echinodermata</taxon>
        <taxon>Eleutherozoa</taxon>
        <taxon>Echinozoa</taxon>
        <taxon>Holothuroidea</taxon>
        <taxon>Aspidochirotacea</taxon>
        <taxon>Aspidochirotida</taxon>
        <taxon>Holothuriidae</taxon>
        <taxon>Holothuria</taxon>
    </lineage>
</organism>
<evidence type="ECO:0000313" key="6">
    <source>
        <dbReference type="EMBL" id="KAJ8026364.1"/>
    </source>
</evidence>
<dbReference type="SUPFAM" id="SSF57414">
    <property type="entry name" value="Hairpin loop containing domain-like"/>
    <property type="match status" value="1"/>
</dbReference>
<gene>
    <name evidence="6" type="ORF">HOLleu_34185</name>
</gene>
<dbReference type="EMBL" id="JAIZAY010000017">
    <property type="protein sequence ID" value="KAJ8026364.1"/>
    <property type="molecule type" value="Genomic_DNA"/>
</dbReference>
<accession>A0A9Q0YQ14</accession>
<dbReference type="SUPFAM" id="SSF49854">
    <property type="entry name" value="Spermadhesin, CUB domain"/>
    <property type="match status" value="2"/>
</dbReference>
<dbReference type="InterPro" id="IPR035914">
    <property type="entry name" value="Sperma_CUB_dom_sf"/>
</dbReference>
<dbReference type="SMART" id="SM00042">
    <property type="entry name" value="CUB"/>
    <property type="match status" value="2"/>
</dbReference>
<feature type="domain" description="CUB" evidence="5">
    <location>
        <begin position="302"/>
        <end position="411"/>
    </location>
</feature>
<proteinExistence type="predicted"/>
<evidence type="ECO:0000256" key="3">
    <source>
        <dbReference type="PROSITE-ProRule" id="PRU00059"/>
    </source>
</evidence>
<dbReference type="PANTHER" id="PTHR24251:SF37">
    <property type="entry name" value="CUB DOMAIN-CONTAINING PROTEIN"/>
    <property type="match status" value="1"/>
</dbReference>
<keyword evidence="1" id="KW-0677">Repeat</keyword>
<dbReference type="AlphaFoldDB" id="A0A9Q0YQ14"/>
<feature type="signal peptide" evidence="4">
    <location>
        <begin position="1"/>
        <end position="25"/>
    </location>
</feature>
<sequence length="414" mass="45840">MERLHHASIYLLVFLLVTITIQVSSSSSQFGKFQIHQDSFLIANVLYNLKVRSFADCVAVCLTDWNCTSINFAQLNFLCEINGEFEGELGGNVTSTPGWSHAVLIEKDELLKKTSTTTQSLTTSKGTTTIEGTTAVLTTLKEETMTSKTTTEEKTTVMTTALHTTTTVPTTTDIETTPVPEISGCGQYVTRECVVTSPGYPWETPHDLTCDITLEAPENHTVFVIVEDVWMLSVIFCTDKFKFYDGETSNHERILKVCGFDTLNTPAYFMSSGKYYLSRMETDWAVRSKGYKYSVHFIRNVCGESFNIPANGEKRIVSPGYPIGRLPGDLDCQITFTGSTALTITFTLFNLDCPDRVMIHDGPSETSSVIADLCGNSLFGPYTSSGNVMYLRLETDGEDYSIGFEAIVTEYDSS</sequence>
<dbReference type="PANTHER" id="PTHR24251">
    <property type="entry name" value="OVOCHYMASE-RELATED"/>
    <property type="match status" value="1"/>
</dbReference>
<protein>
    <submittedName>
        <fullName evidence="6">Cubilin</fullName>
    </submittedName>
</protein>
<evidence type="ECO:0000259" key="5">
    <source>
        <dbReference type="PROSITE" id="PS01180"/>
    </source>
</evidence>
<reference evidence="6" key="1">
    <citation type="submission" date="2021-10" db="EMBL/GenBank/DDBJ databases">
        <title>Tropical sea cucumber genome reveals ecological adaptation and Cuvierian tubules defense mechanism.</title>
        <authorList>
            <person name="Chen T."/>
        </authorList>
    </citation>
    <scope>NUCLEOTIDE SEQUENCE</scope>
    <source>
        <strain evidence="6">Nanhai2018</strain>
        <tissue evidence="6">Muscle</tissue>
    </source>
</reference>